<name>A0ABU1C7G7_9ESCH</name>
<dbReference type="EMBL" id="JAHCRT010000041">
    <property type="protein sequence ID" value="MDQ9296581.1"/>
    <property type="molecule type" value="Genomic_DNA"/>
</dbReference>
<dbReference type="Pfam" id="PF13935">
    <property type="entry name" value="Ead_Ea22"/>
    <property type="match status" value="1"/>
</dbReference>
<reference evidence="1 2" key="1">
    <citation type="submission" date="2021-05" db="EMBL/GenBank/DDBJ databases">
        <title>Genome sequence of E. marmotae isolates.</title>
        <authorList>
            <person name="Binsker U."/>
            <person name="Hammerl J.A."/>
        </authorList>
    </citation>
    <scope>NUCLEOTIDE SEQUENCE [LARGE SCALE GENOMIC DNA]</scope>
    <source>
        <strain evidence="1 2">21-MO00586</strain>
    </source>
</reference>
<dbReference type="Proteomes" id="UP001235723">
    <property type="component" value="Unassembled WGS sequence"/>
</dbReference>
<dbReference type="RefSeq" id="WP_180257883.1">
    <property type="nucleotide sequence ID" value="NZ_JAHCRM010000062.1"/>
</dbReference>
<sequence length="129" mass="14481">MNSIHYQALRKVAQDYQSTLAWYEAIPDSPDAEVDCDRALAAFKCQIRHMEVDIIAELLDELEAAKKRITELETREVVLPAKKFCPAEHAGRLLWTETEVWNRAISACVVAIRAAGIRIKGENGASIKD</sequence>
<organism evidence="1 2">
    <name type="scientific">Escherichia marmotae</name>
    <dbReference type="NCBI Taxonomy" id="1499973"/>
    <lineage>
        <taxon>Bacteria</taxon>
        <taxon>Pseudomonadati</taxon>
        <taxon>Pseudomonadota</taxon>
        <taxon>Gammaproteobacteria</taxon>
        <taxon>Enterobacterales</taxon>
        <taxon>Enterobacteriaceae</taxon>
        <taxon>Escherichia</taxon>
    </lineage>
</organism>
<proteinExistence type="predicted"/>
<dbReference type="InterPro" id="IPR025153">
    <property type="entry name" value="Ead_Ea22"/>
</dbReference>
<keyword evidence="2" id="KW-1185">Reference proteome</keyword>
<accession>A0ABU1C7G7</accession>
<protein>
    <submittedName>
        <fullName evidence="1">Ead/Ea22-like family protein</fullName>
    </submittedName>
</protein>
<comment type="caution">
    <text evidence="1">The sequence shown here is derived from an EMBL/GenBank/DDBJ whole genome shotgun (WGS) entry which is preliminary data.</text>
</comment>
<gene>
    <name evidence="1" type="ORF">KJE03_24585</name>
</gene>
<evidence type="ECO:0000313" key="2">
    <source>
        <dbReference type="Proteomes" id="UP001235723"/>
    </source>
</evidence>
<evidence type="ECO:0000313" key="1">
    <source>
        <dbReference type="EMBL" id="MDQ9296581.1"/>
    </source>
</evidence>